<dbReference type="AlphaFoldDB" id="A0AA39SV35"/>
<feature type="compositionally biased region" description="Acidic residues" evidence="1">
    <location>
        <begin position="162"/>
        <end position="176"/>
    </location>
</feature>
<gene>
    <name evidence="2" type="ORF">LWI29_026913</name>
</gene>
<reference evidence="2" key="2">
    <citation type="submission" date="2023-06" db="EMBL/GenBank/DDBJ databases">
        <authorList>
            <person name="Swenson N.G."/>
            <person name="Wegrzyn J.L."/>
            <person name="Mcevoy S.L."/>
        </authorList>
    </citation>
    <scope>NUCLEOTIDE SEQUENCE</scope>
    <source>
        <strain evidence="2">NS2018</strain>
        <tissue evidence="2">Leaf</tissue>
    </source>
</reference>
<dbReference type="Gene3D" id="1.20.5.650">
    <property type="entry name" value="Single helix bin"/>
    <property type="match status" value="1"/>
</dbReference>
<comment type="caution">
    <text evidence="2">The sequence shown here is derived from an EMBL/GenBank/DDBJ whole genome shotgun (WGS) entry which is preliminary data.</text>
</comment>
<protein>
    <recommendedName>
        <fullName evidence="4">Brf1 TBP-binding domain-containing protein</fullName>
    </recommendedName>
</protein>
<keyword evidence="3" id="KW-1185">Reference proteome</keyword>
<feature type="compositionally biased region" description="Basic residues" evidence="1">
    <location>
        <begin position="83"/>
        <end position="92"/>
    </location>
</feature>
<feature type="region of interest" description="Disordered" evidence="1">
    <location>
        <begin position="47"/>
        <end position="176"/>
    </location>
</feature>
<reference evidence="2" key="1">
    <citation type="journal article" date="2022" name="Plant J.">
        <title>Strategies of tolerance reflected in two North American maple genomes.</title>
        <authorList>
            <person name="McEvoy S.L."/>
            <person name="Sezen U.U."/>
            <person name="Trouern-Trend A."/>
            <person name="McMahon S.M."/>
            <person name="Schaberg P.G."/>
            <person name="Yang J."/>
            <person name="Wegrzyn J.L."/>
            <person name="Swenson N.G."/>
        </authorList>
    </citation>
    <scope>NUCLEOTIDE SEQUENCE</scope>
    <source>
        <strain evidence="2">NS2018</strain>
    </source>
</reference>
<evidence type="ECO:0008006" key="4">
    <source>
        <dbReference type="Google" id="ProtNLM"/>
    </source>
</evidence>
<accession>A0AA39SV35</accession>
<feature type="compositionally biased region" description="Basic residues" evidence="1">
    <location>
        <begin position="56"/>
        <end position="70"/>
    </location>
</feature>
<organism evidence="2 3">
    <name type="scientific">Acer saccharum</name>
    <name type="common">Sugar maple</name>
    <dbReference type="NCBI Taxonomy" id="4024"/>
    <lineage>
        <taxon>Eukaryota</taxon>
        <taxon>Viridiplantae</taxon>
        <taxon>Streptophyta</taxon>
        <taxon>Embryophyta</taxon>
        <taxon>Tracheophyta</taxon>
        <taxon>Spermatophyta</taxon>
        <taxon>Magnoliopsida</taxon>
        <taxon>eudicotyledons</taxon>
        <taxon>Gunneridae</taxon>
        <taxon>Pentapetalae</taxon>
        <taxon>rosids</taxon>
        <taxon>malvids</taxon>
        <taxon>Sapindales</taxon>
        <taxon>Sapindaceae</taxon>
        <taxon>Hippocastanoideae</taxon>
        <taxon>Acereae</taxon>
        <taxon>Acer</taxon>
    </lineage>
</organism>
<dbReference type="Proteomes" id="UP001168877">
    <property type="component" value="Unassembled WGS sequence"/>
</dbReference>
<evidence type="ECO:0000313" key="2">
    <source>
        <dbReference type="EMBL" id="KAK0605446.1"/>
    </source>
</evidence>
<evidence type="ECO:0000313" key="3">
    <source>
        <dbReference type="Proteomes" id="UP001168877"/>
    </source>
</evidence>
<feature type="compositionally biased region" description="Acidic residues" evidence="1">
    <location>
        <begin position="143"/>
        <end position="154"/>
    </location>
</feature>
<dbReference type="EMBL" id="JAUESC010000002">
    <property type="protein sequence ID" value="KAK0605446.1"/>
    <property type="molecule type" value="Genomic_DNA"/>
</dbReference>
<sequence length="176" mass="20349">MNNNSRSDKVSKRRRFTIDEADTNGYLNTKKEALYKKMIWELLNKDYTTQNQQPKKNQKTPKPNKNKKRAAVASQVDMDVEKQKKKKKKKNLGSKVNFDALEKETGSDPEEEEEEKGAGKLGEVDETESCGGDGDVDYRDGFQEENENNEDVDYGDYVYREGEEEEYGCDDNDEDY</sequence>
<proteinExistence type="predicted"/>
<evidence type="ECO:0000256" key="1">
    <source>
        <dbReference type="SAM" id="MobiDB-lite"/>
    </source>
</evidence>
<name>A0AA39SV35_ACESA</name>